<feature type="transmembrane region" description="Helical" evidence="1">
    <location>
        <begin position="67"/>
        <end position="88"/>
    </location>
</feature>
<keyword evidence="3" id="KW-1185">Reference proteome</keyword>
<keyword evidence="1" id="KW-1133">Transmembrane helix</keyword>
<organism evidence="2 3">
    <name type="scientific">Shinella pollutisoli</name>
    <dbReference type="NCBI Taxonomy" id="2250594"/>
    <lineage>
        <taxon>Bacteria</taxon>
        <taxon>Pseudomonadati</taxon>
        <taxon>Pseudomonadota</taxon>
        <taxon>Alphaproteobacteria</taxon>
        <taxon>Hyphomicrobiales</taxon>
        <taxon>Rhizobiaceae</taxon>
        <taxon>Shinella</taxon>
    </lineage>
</organism>
<reference evidence="3" key="1">
    <citation type="journal article" date="2019" name="Int. J. Syst. Evol. Microbiol.">
        <title>The Global Catalogue of Microorganisms (GCM) 10K type strain sequencing project: providing services to taxonomists for standard genome sequencing and annotation.</title>
        <authorList>
            <consortium name="The Broad Institute Genomics Platform"/>
            <consortium name="The Broad Institute Genome Sequencing Center for Infectious Disease"/>
            <person name="Wu L."/>
            <person name="Ma J."/>
        </authorList>
    </citation>
    <scope>NUCLEOTIDE SEQUENCE [LARGE SCALE GENOMIC DNA]</scope>
    <source>
        <strain evidence="3">KCTC 52677</strain>
    </source>
</reference>
<keyword evidence="1" id="KW-0472">Membrane</keyword>
<evidence type="ECO:0000313" key="3">
    <source>
        <dbReference type="Proteomes" id="UP001595377"/>
    </source>
</evidence>
<accession>A0ABV7D9M6</accession>
<sequence length="103" mass="11336">MSLGDLERRAGIADRQAFWLPYAEFPDGYERGVARLRELAREREAAPLPVIDLPDEPSLLERAADRAAPLVLIVTIAALGLFGMAAAVHLERMERQLTAAARV</sequence>
<dbReference type="Proteomes" id="UP001595377">
    <property type="component" value="Unassembled WGS sequence"/>
</dbReference>
<comment type="caution">
    <text evidence="2">The sequence shown here is derived from an EMBL/GenBank/DDBJ whole genome shotgun (WGS) entry which is preliminary data.</text>
</comment>
<evidence type="ECO:0000256" key="1">
    <source>
        <dbReference type="SAM" id="Phobius"/>
    </source>
</evidence>
<name>A0ABV7D9M6_9HYPH</name>
<gene>
    <name evidence="2" type="ORF">ACFOHH_00195</name>
</gene>
<dbReference type="RefSeq" id="WP_257316059.1">
    <property type="nucleotide sequence ID" value="NZ_JANFDG010000016.1"/>
</dbReference>
<evidence type="ECO:0000313" key="2">
    <source>
        <dbReference type="EMBL" id="MFC3071519.1"/>
    </source>
</evidence>
<proteinExistence type="predicted"/>
<protein>
    <submittedName>
        <fullName evidence="2">Uncharacterized protein</fullName>
    </submittedName>
</protein>
<dbReference type="EMBL" id="JBHRSP010000001">
    <property type="protein sequence ID" value="MFC3071519.1"/>
    <property type="molecule type" value="Genomic_DNA"/>
</dbReference>
<keyword evidence="1" id="KW-0812">Transmembrane</keyword>